<protein>
    <recommendedName>
        <fullName evidence="2">Peptidase M28 domain-containing protein</fullName>
    </recommendedName>
</protein>
<feature type="domain" description="Peptidase M28" evidence="2">
    <location>
        <begin position="205"/>
        <end position="384"/>
    </location>
</feature>
<reference evidence="3 4" key="1">
    <citation type="journal article" date="2016" name="Sci. Rep.">
        <title>Metabolic traits of an uncultured archaeal lineage -MSBL1- from brine pools of the Red Sea.</title>
        <authorList>
            <person name="Mwirichia R."/>
            <person name="Alam I."/>
            <person name="Rashid M."/>
            <person name="Vinu M."/>
            <person name="Ba-Alawi W."/>
            <person name="Anthony Kamau A."/>
            <person name="Kamanda Ngugi D."/>
            <person name="Goker M."/>
            <person name="Klenk H.P."/>
            <person name="Bajic V."/>
            <person name="Stingl U."/>
        </authorList>
    </citation>
    <scope>NUCLEOTIDE SEQUENCE [LARGE SCALE GENOMIC DNA]</scope>
    <source>
        <strain evidence="3">SCGC-AAA382A03</strain>
    </source>
</reference>
<keyword evidence="1" id="KW-0472">Membrane</keyword>
<dbReference type="PANTHER" id="PTHR12147:SF26">
    <property type="entry name" value="PEPTIDASE M28 DOMAIN-CONTAINING PROTEIN"/>
    <property type="match status" value="1"/>
</dbReference>
<dbReference type="SUPFAM" id="SSF53187">
    <property type="entry name" value="Zn-dependent exopeptidases"/>
    <property type="match status" value="1"/>
</dbReference>
<gene>
    <name evidence="3" type="ORF">AKJ49_00740</name>
</gene>
<accession>A0A133VG94</accession>
<feature type="transmembrane region" description="Helical" evidence="1">
    <location>
        <begin position="179"/>
        <end position="200"/>
    </location>
</feature>
<dbReference type="EMBL" id="LHYC01000014">
    <property type="protein sequence ID" value="KXB05445.1"/>
    <property type="molecule type" value="Genomic_DNA"/>
</dbReference>
<keyword evidence="1" id="KW-0812">Transmembrane</keyword>
<name>A0A133VG94_9EURY</name>
<keyword evidence="1" id="KW-1133">Transmembrane helix</keyword>
<feature type="transmembrane region" description="Helical" evidence="1">
    <location>
        <begin position="151"/>
        <end position="173"/>
    </location>
</feature>
<evidence type="ECO:0000313" key="4">
    <source>
        <dbReference type="Proteomes" id="UP000070549"/>
    </source>
</evidence>
<dbReference type="Gene3D" id="3.40.630.10">
    <property type="entry name" value="Zn peptidases"/>
    <property type="match status" value="1"/>
</dbReference>
<keyword evidence="4" id="KW-1185">Reference proteome</keyword>
<organism evidence="3 4">
    <name type="scientific">candidate division MSBL1 archaeon SCGC-AAA382A03</name>
    <dbReference type="NCBI Taxonomy" id="1698278"/>
    <lineage>
        <taxon>Archaea</taxon>
        <taxon>Methanobacteriati</taxon>
        <taxon>Methanobacteriota</taxon>
        <taxon>candidate division MSBL1</taxon>
    </lineage>
</organism>
<comment type="caution">
    <text evidence="3">The sequence shown here is derived from an EMBL/GenBank/DDBJ whole genome shotgun (WGS) entry which is preliminary data.</text>
</comment>
<dbReference type="InterPro" id="IPR045175">
    <property type="entry name" value="M28_fam"/>
</dbReference>
<evidence type="ECO:0000313" key="3">
    <source>
        <dbReference type="EMBL" id="KXB05445.1"/>
    </source>
</evidence>
<sequence length="391" mass="44163">MDDEKESFESRRSFEHIDKLAYEIGPREAGSERSGQAAEYIKKQFEGYDLETEFQNFEFIGKVIKARLKAGILLIAFILAFLVNFYFGSLIALIIGGAGIGLAFILPKALPKEKDRNVIGTLKPKEKIKKRIIVGAHYDSARCVRGRIWTILFRMLQPLILTIFVVFLIGLFLSRNSSLLGWLIIAVFYFFTFSIPLWIFERLVSPGADDNASGVSVMLEVARVLSESPLENVEVKFVAFGAEEQGLIGSDYFSKNSNASDFLFNIDTVGSGDELSIVEGNGVIRKHRTSSELKNRISKNEKISVYWAPFSGYDHIPFIKRGMKAVTLSSFENIEKNTLDHFLEKVFKLTNVQTIRHSQLHTVEDEPEKIKLENIRRAGEITLNMLGAEDD</sequence>
<dbReference type="Pfam" id="PF04389">
    <property type="entry name" value="Peptidase_M28"/>
    <property type="match status" value="1"/>
</dbReference>
<dbReference type="InterPro" id="IPR007484">
    <property type="entry name" value="Peptidase_M28"/>
</dbReference>
<evidence type="ECO:0000256" key="1">
    <source>
        <dbReference type="SAM" id="Phobius"/>
    </source>
</evidence>
<dbReference type="AlphaFoldDB" id="A0A133VG94"/>
<dbReference type="PANTHER" id="PTHR12147">
    <property type="entry name" value="METALLOPEPTIDASE M28 FAMILY MEMBER"/>
    <property type="match status" value="1"/>
</dbReference>
<proteinExistence type="predicted"/>
<feature type="transmembrane region" description="Helical" evidence="1">
    <location>
        <begin position="66"/>
        <end position="83"/>
    </location>
</feature>
<evidence type="ECO:0000259" key="2">
    <source>
        <dbReference type="Pfam" id="PF04389"/>
    </source>
</evidence>
<dbReference type="GO" id="GO:0008235">
    <property type="term" value="F:metalloexopeptidase activity"/>
    <property type="evidence" value="ECO:0007669"/>
    <property type="project" value="InterPro"/>
</dbReference>
<dbReference type="GO" id="GO:0006508">
    <property type="term" value="P:proteolysis"/>
    <property type="evidence" value="ECO:0007669"/>
    <property type="project" value="InterPro"/>
</dbReference>
<dbReference type="Proteomes" id="UP000070549">
    <property type="component" value="Unassembled WGS sequence"/>
</dbReference>